<dbReference type="PANTHER" id="PTHR42770">
    <property type="entry name" value="AMINO ACID TRANSPORTER-RELATED"/>
    <property type="match status" value="1"/>
</dbReference>
<evidence type="ECO:0000256" key="2">
    <source>
        <dbReference type="ARBA" id="ARBA00022448"/>
    </source>
</evidence>
<feature type="transmembrane region" description="Helical" evidence="7">
    <location>
        <begin position="167"/>
        <end position="190"/>
    </location>
</feature>
<feature type="transmembrane region" description="Helical" evidence="7">
    <location>
        <begin position="138"/>
        <end position="155"/>
    </location>
</feature>
<reference evidence="8" key="1">
    <citation type="submission" date="2020-03" db="EMBL/GenBank/DDBJ databases">
        <title>Spirochaetal bacteria isolated from arthropods constitute a novel genus Entomospira genus novum within the order Spirochaetales.</title>
        <authorList>
            <person name="Grana-Miraglia L."/>
            <person name="Sikutova S."/>
            <person name="Fingerle V."/>
            <person name="Sing A."/>
            <person name="Castillo-Ramirez S."/>
            <person name="Margos G."/>
            <person name="Rudolf I."/>
        </authorList>
    </citation>
    <scope>NUCLEOTIDE SEQUENCE</scope>
    <source>
        <strain evidence="8">BR208</strain>
    </source>
</reference>
<dbReference type="Proteomes" id="UP000752013">
    <property type="component" value="Unassembled WGS sequence"/>
</dbReference>
<dbReference type="PIRSF" id="PIRSF006060">
    <property type="entry name" value="AA_transporter"/>
    <property type="match status" value="1"/>
</dbReference>
<dbReference type="PANTHER" id="PTHR42770:SF15">
    <property type="entry name" value="GLUTAMATE_GAMMA-AMINOBUTYRATE ANTIPORTER-RELATED"/>
    <property type="match status" value="1"/>
</dbReference>
<dbReference type="Gene3D" id="1.20.1740.10">
    <property type="entry name" value="Amino acid/polyamine transporter I"/>
    <property type="match status" value="1"/>
</dbReference>
<sequence>MNAKSQKQITWLTLAMMSFSMVWGFGNVVNNFAEQGMVVIFSWVAIMAIYFVPYALMVGEMGSAYPEAKGGVGSWLSQATWSNANTGRLIAYLAGWTYWVVHVPYLAQKPQAALVALGWATTWMNADGVSFMKLLSPLHIQLIVLAIFLIFMYVASRGITSLKLIGYVAGMSTFILSLLYVLLAIMAPTLRGVPIATENLFQVNNFIPHFNREYLGTIAMLVFAVGGAEKISPYVRNMDNPSKGFPKAMIALAVMVGLSAITGSIAMGMMFDANNMSNDMLMNGAYDAFLRLGQHYGMGSALLYIYAVATFIGQISVLMFSIDAPLKVMLMDADTKYVPAALTKTNQHGAPVNGYIMTAILVGILIIVPALGMNQMSELYNWLLRLNSVVMPMRYMWVFFAYVILRNALNEERSRGASYQFIKNSTLAKAVGWWALGFTAVACIMGAIPKGTPATNELYHFQLTLNIVFPMVLIGLGFVMPLFAKRAAHH</sequence>
<feature type="transmembrane region" description="Helical" evidence="7">
    <location>
        <begin position="460"/>
        <end position="484"/>
    </location>
</feature>
<protein>
    <submittedName>
        <fullName evidence="8">Amino acid permease</fullName>
    </submittedName>
</protein>
<keyword evidence="9" id="KW-1185">Reference proteome</keyword>
<dbReference type="AlphaFoldDB" id="A0A968GID5"/>
<dbReference type="EMBL" id="JAATLK010000002">
    <property type="protein sequence ID" value="NIZ47676.1"/>
    <property type="molecule type" value="Genomic_DNA"/>
</dbReference>
<keyword evidence="6 7" id="KW-0472">Membrane</keyword>
<dbReference type="GO" id="GO:0005886">
    <property type="term" value="C:plasma membrane"/>
    <property type="evidence" value="ECO:0007669"/>
    <property type="project" value="UniProtKB-SubCell"/>
</dbReference>
<gene>
    <name evidence="8" type="ORF">HCT46_07100</name>
</gene>
<dbReference type="InterPro" id="IPR050367">
    <property type="entry name" value="APC_superfamily"/>
</dbReference>
<feature type="transmembrane region" description="Helical" evidence="7">
    <location>
        <begin position="9"/>
        <end position="26"/>
    </location>
</feature>
<evidence type="ECO:0000313" key="9">
    <source>
        <dbReference type="Proteomes" id="UP000752013"/>
    </source>
</evidence>
<accession>A0A968GID5</accession>
<feature type="transmembrane region" description="Helical" evidence="7">
    <location>
        <begin position="352"/>
        <end position="372"/>
    </location>
</feature>
<evidence type="ECO:0000256" key="5">
    <source>
        <dbReference type="ARBA" id="ARBA00022989"/>
    </source>
</evidence>
<keyword evidence="2" id="KW-0813">Transport</keyword>
<feature type="transmembrane region" description="Helical" evidence="7">
    <location>
        <begin position="392"/>
        <end position="409"/>
    </location>
</feature>
<evidence type="ECO:0000256" key="4">
    <source>
        <dbReference type="ARBA" id="ARBA00022692"/>
    </source>
</evidence>
<comment type="subcellular location">
    <subcellularLocation>
        <location evidence="1">Cell membrane</location>
        <topology evidence="1">Multi-pass membrane protein</topology>
    </subcellularLocation>
</comment>
<dbReference type="InterPro" id="IPR002293">
    <property type="entry name" value="AA/rel_permease1"/>
</dbReference>
<evidence type="ECO:0000256" key="6">
    <source>
        <dbReference type="ARBA" id="ARBA00023136"/>
    </source>
</evidence>
<evidence type="ECO:0000256" key="1">
    <source>
        <dbReference type="ARBA" id="ARBA00004651"/>
    </source>
</evidence>
<evidence type="ECO:0000256" key="3">
    <source>
        <dbReference type="ARBA" id="ARBA00022475"/>
    </source>
</evidence>
<feature type="transmembrane region" description="Helical" evidence="7">
    <location>
        <begin position="249"/>
        <end position="271"/>
    </location>
</feature>
<comment type="caution">
    <text evidence="8">The sequence shown here is derived from an EMBL/GenBank/DDBJ whole genome shotgun (WGS) entry which is preliminary data.</text>
</comment>
<feature type="transmembrane region" description="Helical" evidence="7">
    <location>
        <begin position="430"/>
        <end position="448"/>
    </location>
</feature>
<evidence type="ECO:0000313" key="8">
    <source>
        <dbReference type="EMBL" id="NIZ47676.1"/>
    </source>
</evidence>
<keyword evidence="4 7" id="KW-0812">Transmembrane</keyword>
<dbReference type="GO" id="GO:0022857">
    <property type="term" value="F:transmembrane transporter activity"/>
    <property type="evidence" value="ECO:0007669"/>
    <property type="project" value="InterPro"/>
</dbReference>
<dbReference type="RefSeq" id="WP_167704340.1">
    <property type="nucleotide sequence ID" value="NZ_CP118169.1"/>
</dbReference>
<organism evidence="8 9">
    <name type="scientific">Entomospira nematocerorum</name>
    <dbReference type="NCBI Taxonomy" id="2719987"/>
    <lineage>
        <taxon>Bacteria</taxon>
        <taxon>Pseudomonadati</taxon>
        <taxon>Spirochaetota</taxon>
        <taxon>Spirochaetia</taxon>
        <taxon>Spirochaetales</taxon>
        <taxon>Spirochaetaceae</taxon>
        <taxon>Entomospira</taxon>
    </lineage>
</organism>
<feature type="transmembrane region" description="Helical" evidence="7">
    <location>
        <begin position="301"/>
        <end position="322"/>
    </location>
</feature>
<dbReference type="Pfam" id="PF13520">
    <property type="entry name" value="AA_permease_2"/>
    <property type="match status" value="1"/>
</dbReference>
<feature type="transmembrane region" description="Helical" evidence="7">
    <location>
        <begin position="38"/>
        <end position="59"/>
    </location>
</feature>
<keyword evidence="5 7" id="KW-1133">Transmembrane helix</keyword>
<feature type="transmembrane region" description="Helical" evidence="7">
    <location>
        <begin position="210"/>
        <end position="228"/>
    </location>
</feature>
<evidence type="ECO:0000256" key="7">
    <source>
        <dbReference type="SAM" id="Phobius"/>
    </source>
</evidence>
<keyword evidence="3" id="KW-1003">Cell membrane</keyword>
<name>A0A968GID5_9SPIO</name>
<proteinExistence type="predicted"/>